<keyword evidence="4" id="KW-1185">Reference proteome</keyword>
<dbReference type="Pfam" id="PF00144">
    <property type="entry name" value="Beta-lactamase"/>
    <property type="match status" value="1"/>
</dbReference>
<feature type="domain" description="Beta-lactamase-related" evidence="2">
    <location>
        <begin position="35"/>
        <end position="382"/>
    </location>
</feature>
<name>A0ABT6CLP8_9SPHN</name>
<dbReference type="SUPFAM" id="SSF56601">
    <property type="entry name" value="beta-lactamase/transpeptidase-like"/>
    <property type="match status" value="1"/>
</dbReference>
<evidence type="ECO:0000259" key="2">
    <source>
        <dbReference type="Pfam" id="PF00144"/>
    </source>
</evidence>
<dbReference type="Gene3D" id="3.40.710.10">
    <property type="entry name" value="DD-peptidase/beta-lactamase superfamily"/>
    <property type="match status" value="1"/>
</dbReference>
<keyword evidence="1" id="KW-0732">Signal</keyword>
<dbReference type="InterPro" id="IPR001466">
    <property type="entry name" value="Beta-lactam-related"/>
</dbReference>
<dbReference type="PANTHER" id="PTHR46825">
    <property type="entry name" value="D-ALANYL-D-ALANINE-CARBOXYPEPTIDASE/ENDOPEPTIDASE AMPH"/>
    <property type="match status" value="1"/>
</dbReference>
<keyword evidence="3" id="KW-0378">Hydrolase</keyword>
<proteinExistence type="predicted"/>
<protein>
    <submittedName>
        <fullName evidence="3">Serine hydrolase</fullName>
    </submittedName>
</protein>
<accession>A0ABT6CLP8</accession>
<dbReference type="Proteomes" id="UP001222770">
    <property type="component" value="Unassembled WGS sequence"/>
</dbReference>
<sequence>MRALLRFIAAALALQPLAAHAQTAPDLAALDPQIDAVLTKWMAANHIPGMVFGVVKDGRLAYVKGEGVQDLVQKRPVTPDTLFRIASMTKAFTALAILRLRDEGRLGLDDPADRYVPELRGWTYPTADSPRITIRDLLTHSAGFVTDDPWGDRQTPLSQTAFTALLRTGVPFTRVPEMKHEYSNLGYAILGRVIANITKAPYRAYVEKTLLTPLGMTASGFDVLAHPKHRRALGYRWENDAWAEEPTMKDGAFNAMGGLEVSATDYARWLAFVLSAWPPRNDADTGPVRRATVRRVAQGLNFSAVFHRYATGGDKQCPGTISYGVGWRVIGDCDYGTVLAHGGGYPGYGSHVMVLPEYGVALFALTNKTYAGPSQPVWDVAALLREKGVIARRQEPVSPDLATFYATAQTVWSAGTVDALQGRAAMNFPMDRTPANWARVLAEIKARSGPCETSAPIQPDGKMTGTFTWPCANGTITGTLILAPTTPITLQSLKYAFEPKD</sequence>
<evidence type="ECO:0000313" key="3">
    <source>
        <dbReference type="EMBL" id="MDF8334837.1"/>
    </source>
</evidence>
<dbReference type="RefSeq" id="WP_277279609.1">
    <property type="nucleotide sequence ID" value="NZ_JAROCY010000017.1"/>
</dbReference>
<dbReference type="GO" id="GO:0016787">
    <property type="term" value="F:hydrolase activity"/>
    <property type="evidence" value="ECO:0007669"/>
    <property type="project" value="UniProtKB-KW"/>
</dbReference>
<dbReference type="InterPro" id="IPR012338">
    <property type="entry name" value="Beta-lactam/transpept-like"/>
</dbReference>
<gene>
    <name evidence="3" type="ORF">POM99_16635</name>
</gene>
<feature type="chain" id="PRO_5047452391" evidence="1">
    <location>
        <begin position="22"/>
        <end position="501"/>
    </location>
</feature>
<feature type="signal peptide" evidence="1">
    <location>
        <begin position="1"/>
        <end position="21"/>
    </location>
</feature>
<organism evidence="3 4">
    <name type="scientific">Novosphingobium cyanobacteriorum</name>
    <dbReference type="NCBI Taxonomy" id="3024215"/>
    <lineage>
        <taxon>Bacteria</taxon>
        <taxon>Pseudomonadati</taxon>
        <taxon>Pseudomonadota</taxon>
        <taxon>Alphaproteobacteria</taxon>
        <taxon>Sphingomonadales</taxon>
        <taxon>Sphingomonadaceae</taxon>
        <taxon>Novosphingobium</taxon>
    </lineage>
</organism>
<dbReference type="PANTHER" id="PTHR46825:SF9">
    <property type="entry name" value="BETA-LACTAMASE-RELATED DOMAIN-CONTAINING PROTEIN"/>
    <property type="match status" value="1"/>
</dbReference>
<dbReference type="EMBL" id="JAROCY010000017">
    <property type="protein sequence ID" value="MDF8334837.1"/>
    <property type="molecule type" value="Genomic_DNA"/>
</dbReference>
<reference evidence="3 4" key="1">
    <citation type="submission" date="2023-03" db="EMBL/GenBank/DDBJ databases">
        <title>Novosphingobium cyanobacteriorum sp. nov., isolated from a eutrophic reservoir during the Microcystis bloom period.</title>
        <authorList>
            <person name="Kang M."/>
            <person name="Le V."/>
            <person name="Ko S.-R."/>
            <person name="Lee S.-A."/>
            <person name="Ahn C.-Y."/>
        </authorList>
    </citation>
    <scope>NUCLEOTIDE SEQUENCE [LARGE SCALE GENOMIC DNA]</scope>
    <source>
        <strain evidence="3 4">HBC54</strain>
    </source>
</reference>
<evidence type="ECO:0000256" key="1">
    <source>
        <dbReference type="SAM" id="SignalP"/>
    </source>
</evidence>
<evidence type="ECO:0000313" key="4">
    <source>
        <dbReference type="Proteomes" id="UP001222770"/>
    </source>
</evidence>
<comment type="caution">
    <text evidence="3">The sequence shown here is derived from an EMBL/GenBank/DDBJ whole genome shotgun (WGS) entry which is preliminary data.</text>
</comment>
<dbReference type="InterPro" id="IPR050491">
    <property type="entry name" value="AmpC-like"/>
</dbReference>